<accession>A0A6A5H1R8</accession>
<dbReference type="InterPro" id="IPR001810">
    <property type="entry name" value="F-box_dom"/>
</dbReference>
<dbReference type="PROSITE" id="PS50181">
    <property type="entry name" value="FBOX"/>
    <property type="match status" value="1"/>
</dbReference>
<evidence type="ECO:0000259" key="1">
    <source>
        <dbReference type="PROSITE" id="PS50181"/>
    </source>
</evidence>
<dbReference type="GO" id="GO:0045087">
    <property type="term" value="P:innate immune response"/>
    <property type="evidence" value="ECO:0007669"/>
    <property type="project" value="TreeGrafter"/>
</dbReference>
<comment type="caution">
    <text evidence="2">The sequence shown here is derived from an EMBL/GenBank/DDBJ whole genome shotgun (WGS) entry which is preliminary data.</text>
</comment>
<dbReference type="RefSeq" id="XP_053586845.1">
    <property type="nucleotide sequence ID" value="XM_053727268.1"/>
</dbReference>
<dbReference type="AlphaFoldDB" id="A0A6A5H1R8"/>
<organism evidence="2 3">
    <name type="scientific">Caenorhabditis remanei</name>
    <name type="common">Caenorhabditis vulgaris</name>
    <dbReference type="NCBI Taxonomy" id="31234"/>
    <lineage>
        <taxon>Eukaryota</taxon>
        <taxon>Metazoa</taxon>
        <taxon>Ecdysozoa</taxon>
        <taxon>Nematoda</taxon>
        <taxon>Chromadorea</taxon>
        <taxon>Rhabditida</taxon>
        <taxon>Rhabditina</taxon>
        <taxon>Rhabditomorpha</taxon>
        <taxon>Rhabditoidea</taxon>
        <taxon>Rhabditidae</taxon>
        <taxon>Peloderinae</taxon>
        <taxon>Caenorhabditis</taxon>
    </lineage>
</organism>
<dbReference type="CTD" id="78774860"/>
<dbReference type="InterPro" id="IPR040161">
    <property type="entry name" value="FB224"/>
</dbReference>
<dbReference type="KEGG" id="crq:GCK72_009214"/>
<dbReference type="Pfam" id="PF00646">
    <property type="entry name" value="F-box"/>
    <property type="match status" value="1"/>
</dbReference>
<dbReference type="InterPro" id="IPR002900">
    <property type="entry name" value="DUF38/FTH_CAE_spp"/>
</dbReference>
<protein>
    <recommendedName>
        <fullName evidence="1">F-box domain-containing protein</fullName>
    </recommendedName>
</protein>
<dbReference type="SUPFAM" id="SSF81383">
    <property type="entry name" value="F-box domain"/>
    <property type="match status" value="1"/>
</dbReference>
<dbReference type="SMART" id="SM00256">
    <property type="entry name" value="FBOX"/>
    <property type="match status" value="1"/>
</dbReference>
<proteinExistence type="predicted"/>
<gene>
    <name evidence="2" type="ORF">GCK72_009214</name>
</gene>
<evidence type="ECO:0000313" key="3">
    <source>
        <dbReference type="Proteomes" id="UP000483820"/>
    </source>
</evidence>
<dbReference type="GeneID" id="78774860"/>
<dbReference type="PANTHER" id="PTHR23015:SF4">
    <property type="entry name" value="DUF38 DOMAIN-CONTAINING PROTEIN-RELATED"/>
    <property type="match status" value="1"/>
</dbReference>
<sequence length="427" mass="50525">MPQFKPNAIQSILYYLHHQGHSVDSALTEIQNLTETQEISRDDVEKFFEKIQKGEWNIRMEERKQTENKMKLDDSPISRMPHLIYEQILEKLDLESRLKLSQTSHLFRNIVNTTRTNMKKFTFVYSLKYVQFSIDDDFCVKLENVRDGCIVRNKVKDTFWLIKNEKFNDLAEILFNSIMSQENLRIEEFRILEHDMTTKNYEEIDGLEEYVHILNNTSGPIIHSISSVLQSRETQLKVMKFSAKCLWCGILDELLPTFDPNILKSIKYEDNCDDTEVAFYDYPQFKNVTSFSCDSTEIVNELDGFLEFNNCDIRVKLASDTVLGVMEELLQNPNLQQWKAKHDHYKDEELKDIKEALGIPTDITDIVWKHFDYPNGNEKKLSVCVTTNEIWFKGPKYLEEEKDKEDDNTAFELENYKEYPIWWEETD</sequence>
<evidence type="ECO:0000313" key="2">
    <source>
        <dbReference type="EMBL" id="KAF1760961.1"/>
    </source>
</evidence>
<dbReference type="InterPro" id="IPR036047">
    <property type="entry name" value="F-box-like_dom_sf"/>
</dbReference>
<dbReference type="EMBL" id="WUAV01000003">
    <property type="protein sequence ID" value="KAF1760961.1"/>
    <property type="molecule type" value="Genomic_DNA"/>
</dbReference>
<dbReference type="Pfam" id="PF01827">
    <property type="entry name" value="FTH"/>
    <property type="match status" value="1"/>
</dbReference>
<dbReference type="PANTHER" id="PTHR23015">
    <property type="entry name" value="UNCHARACTERIZED C.ELEGANS PROTEIN"/>
    <property type="match status" value="1"/>
</dbReference>
<feature type="domain" description="F-box" evidence="1">
    <location>
        <begin position="74"/>
        <end position="121"/>
    </location>
</feature>
<dbReference type="Proteomes" id="UP000483820">
    <property type="component" value="Chromosome III"/>
</dbReference>
<name>A0A6A5H1R8_CAERE</name>
<reference evidence="2 3" key="1">
    <citation type="submission" date="2019-12" db="EMBL/GenBank/DDBJ databases">
        <title>Chromosome-level assembly of the Caenorhabditis remanei genome.</title>
        <authorList>
            <person name="Teterina A.A."/>
            <person name="Willis J.H."/>
            <person name="Phillips P.C."/>
        </authorList>
    </citation>
    <scope>NUCLEOTIDE SEQUENCE [LARGE SCALE GENOMIC DNA]</scope>
    <source>
        <strain evidence="2 3">PX506</strain>
        <tissue evidence="2">Whole organism</tissue>
    </source>
</reference>